<feature type="compositionally biased region" description="Basic and acidic residues" evidence="1">
    <location>
        <begin position="28"/>
        <end position="43"/>
    </location>
</feature>
<evidence type="ECO:0000313" key="2">
    <source>
        <dbReference type="EMBL" id="GFD06498.1"/>
    </source>
</evidence>
<dbReference type="AlphaFoldDB" id="A0A699TAQ4"/>
<feature type="region of interest" description="Disordered" evidence="1">
    <location>
        <begin position="75"/>
        <end position="182"/>
    </location>
</feature>
<feature type="region of interest" description="Disordered" evidence="1">
    <location>
        <begin position="1"/>
        <end position="49"/>
    </location>
</feature>
<feature type="compositionally biased region" description="Polar residues" evidence="1">
    <location>
        <begin position="172"/>
        <end position="182"/>
    </location>
</feature>
<feature type="compositionally biased region" description="Basic residues" evidence="1">
    <location>
        <begin position="10"/>
        <end position="22"/>
    </location>
</feature>
<name>A0A699TAQ4_TANCI</name>
<dbReference type="EMBL" id="BKCJ011225329">
    <property type="protein sequence ID" value="GFD06498.1"/>
    <property type="molecule type" value="Genomic_DNA"/>
</dbReference>
<feature type="non-terminal residue" evidence="2">
    <location>
        <position position="182"/>
    </location>
</feature>
<feature type="compositionally biased region" description="Polar residues" evidence="1">
    <location>
        <begin position="123"/>
        <end position="133"/>
    </location>
</feature>
<accession>A0A699TAQ4</accession>
<sequence>MSDKPSTATKSRHGFVSKKRKPISTLRSVDESVAKDVPEKEPQVGDEDADMQKALEESIKIMYDVPRGLLPPVVIREPEPGKYQPLPEVPGKGKAKVTEEQVAHDLLSLQKPKKKSPADQYIFQRSTSIPTGSSRHDESSSLYAELGLSDSEEESQEVVPGADAGGQDEDQAGSNPDEQSKG</sequence>
<gene>
    <name evidence="2" type="ORF">Tci_878467</name>
</gene>
<proteinExistence type="predicted"/>
<comment type="caution">
    <text evidence="2">The sequence shown here is derived from an EMBL/GenBank/DDBJ whole genome shotgun (WGS) entry which is preliminary data.</text>
</comment>
<organism evidence="2">
    <name type="scientific">Tanacetum cinerariifolium</name>
    <name type="common">Dalmatian daisy</name>
    <name type="synonym">Chrysanthemum cinerariifolium</name>
    <dbReference type="NCBI Taxonomy" id="118510"/>
    <lineage>
        <taxon>Eukaryota</taxon>
        <taxon>Viridiplantae</taxon>
        <taxon>Streptophyta</taxon>
        <taxon>Embryophyta</taxon>
        <taxon>Tracheophyta</taxon>
        <taxon>Spermatophyta</taxon>
        <taxon>Magnoliopsida</taxon>
        <taxon>eudicotyledons</taxon>
        <taxon>Gunneridae</taxon>
        <taxon>Pentapetalae</taxon>
        <taxon>asterids</taxon>
        <taxon>campanulids</taxon>
        <taxon>Asterales</taxon>
        <taxon>Asteraceae</taxon>
        <taxon>Asteroideae</taxon>
        <taxon>Anthemideae</taxon>
        <taxon>Anthemidinae</taxon>
        <taxon>Tanacetum</taxon>
    </lineage>
</organism>
<evidence type="ECO:0000256" key="1">
    <source>
        <dbReference type="SAM" id="MobiDB-lite"/>
    </source>
</evidence>
<protein>
    <submittedName>
        <fullName evidence="2">Uncharacterized protein</fullName>
    </submittedName>
</protein>
<reference evidence="2" key="1">
    <citation type="journal article" date="2019" name="Sci. Rep.">
        <title>Draft genome of Tanacetum cinerariifolium, the natural source of mosquito coil.</title>
        <authorList>
            <person name="Yamashiro T."/>
            <person name="Shiraishi A."/>
            <person name="Satake H."/>
            <person name="Nakayama K."/>
        </authorList>
    </citation>
    <scope>NUCLEOTIDE SEQUENCE</scope>
</reference>